<dbReference type="InParanoid" id="A0A409W534"/>
<dbReference type="EMBL" id="NHYE01005394">
    <property type="protein sequence ID" value="PPQ73616.1"/>
    <property type="molecule type" value="Genomic_DNA"/>
</dbReference>
<organism evidence="10 11">
    <name type="scientific">Gymnopilus dilepis</name>
    <dbReference type="NCBI Taxonomy" id="231916"/>
    <lineage>
        <taxon>Eukaryota</taxon>
        <taxon>Fungi</taxon>
        <taxon>Dikarya</taxon>
        <taxon>Basidiomycota</taxon>
        <taxon>Agaricomycotina</taxon>
        <taxon>Agaricomycetes</taxon>
        <taxon>Agaricomycetidae</taxon>
        <taxon>Agaricales</taxon>
        <taxon>Agaricineae</taxon>
        <taxon>Hymenogastraceae</taxon>
        <taxon>Gymnopilus</taxon>
    </lineage>
</organism>
<keyword evidence="11" id="KW-1185">Reference proteome</keyword>
<evidence type="ECO:0000256" key="1">
    <source>
        <dbReference type="ARBA" id="ARBA00001970"/>
    </source>
</evidence>
<feature type="transmembrane region" description="Helical" evidence="8">
    <location>
        <begin position="6"/>
        <end position="29"/>
    </location>
</feature>
<keyword evidence="8" id="KW-0812">Transmembrane</keyword>
<evidence type="ECO:0000256" key="7">
    <source>
        <dbReference type="ARBA" id="ARBA00025795"/>
    </source>
</evidence>
<dbReference type="PANTHER" id="PTHR33577:SF18">
    <property type="entry name" value="HEME HALOPEROXIDASE FAMILY PROFILE DOMAIN-CONTAINING PROTEIN"/>
    <property type="match status" value="1"/>
</dbReference>
<dbReference type="Pfam" id="PF01328">
    <property type="entry name" value="Peroxidase_2"/>
    <property type="match status" value="1"/>
</dbReference>
<dbReference type="OrthoDB" id="407298at2759"/>
<evidence type="ECO:0000256" key="4">
    <source>
        <dbReference type="ARBA" id="ARBA00022723"/>
    </source>
</evidence>
<protein>
    <recommendedName>
        <fullName evidence="9">Heme haloperoxidase family profile domain-containing protein</fullName>
    </recommendedName>
</protein>
<keyword evidence="3" id="KW-0349">Heme</keyword>
<keyword evidence="8" id="KW-1133">Transmembrane helix</keyword>
<dbReference type="PANTHER" id="PTHR33577">
    <property type="entry name" value="STERIGMATOCYSTIN BIOSYNTHESIS PEROXIDASE STCC-RELATED"/>
    <property type="match status" value="1"/>
</dbReference>
<feature type="domain" description="Heme haloperoxidase family profile" evidence="9">
    <location>
        <begin position="49"/>
        <end position="259"/>
    </location>
</feature>
<dbReference type="GO" id="GO:0004601">
    <property type="term" value="F:peroxidase activity"/>
    <property type="evidence" value="ECO:0007669"/>
    <property type="project" value="UniProtKB-KW"/>
</dbReference>
<evidence type="ECO:0000256" key="6">
    <source>
        <dbReference type="ARBA" id="ARBA00023004"/>
    </source>
</evidence>
<keyword evidence="6" id="KW-0408">Iron</keyword>
<evidence type="ECO:0000256" key="3">
    <source>
        <dbReference type="ARBA" id="ARBA00022617"/>
    </source>
</evidence>
<dbReference type="SUPFAM" id="SSF47571">
    <property type="entry name" value="Cloroperoxidase"/>
    <property type="match status" value="1"/>
</dbReference>
<dbReference type="PROSITE" id="PS51405">
    <property type="entry name" value="HEME_HALOPEROXIDASE"/>
    <property type="match status" value="1"/>
</dbReference>
<dbReference type="STRING" id="231916.A0A409W534"/>
<gene>
    <name evidence="10" type="ORF">CVT26_010524</name>
</gene>
<evidence type="ECO:0000313" key="11">
    <source>
        <dbReference type="Proteomes" id="UP000284706"/>
    </source>
</evidence>
<evidence type="ECO:0000313" key="10">
    <source>
        <dbReference type="EMBL" id="PPQ73616.1"/>
    </source>
</evidence>
<name>A0A409W534_9AGAR</name>
<dbReference type="InterPro" id="IPR036851">
    <property type="entry name" value="Chloroperoxidase-like_sf"/>
</dbReference>
<comment type="similarity">
    <text evidence="7">Belongs to the chloroperoxidase family.</text>
</comment>
<keyword evidence="4" id="KW-0479">Metal-binding</keyword>
<evidence type="ECO:0000256" key="5">
    <source>
        <dbReference type="ARBA" id="ARBA00023002"/>
    </source>
</evidence>
<dbReference type="AlphaFoldDB" id="A0A409W534"/>
<dbReference type="GO" id="GO:0046872">
    <property type="term" value="F:metal ion binding"/>
    <property type="evidence" value="ECO:0007669"/>
    <property type="project" value="UniProtKB-KW"/>
</dbReference>
<comment type="cofactor">
    <cofactor evidence="1">
        <name>heme b</name>
        <dbReference type="ChEBI" id="CHEBI:60344"/>
    </cofactor>
</comment>
<keyword evidence="5" id="KW-0560">Oxidoreductase</keyword>
<evidence type="ECO:0000256" key="2">
    <source>
        <dbReference type="ARBA" id="ARBA00022559"/>
    </source>
</evidence>
<sequence>MFLVTPLYSILQNVVIFTLDFIFVIINFVTPQRKVGHVTPEGHPGAGGIWPEYIAPKKGDSRCSCPALNTMANHGIIPRDGKNVKFSELAPKIRTTYNFAPTLCFFVPNYAAKMLNKSYDKDTFDLSDLDLHNGIEHDASLTRKDSALVPDQGKPHTPFVEELLALATTKDKDGNLVITAKDLSNYSSKRRVDSQVSNPHYHLDVPHKVFGSANSSTLLNTFGGRVSDLDAFLREERLPQGWESRVRKRMGLTFADFNSTALKVELGINEKKYKAKLASTTKYGSTWNSQQTAV</sequence>
<evidence type="ECO:0000256" key="8">
    <source>
        <dbReference type="SAM" id="Phobius"/>
    </source>
</evidence>
<dbReference type="Gene3D" id="1.10.489.10">
    <property type="entry name" value="Chloroperoxidase-like"/>
    <property type="match status" value="1"/>
</dbReference>
<comment type="caution">
    <text evidence="10">The sequence shown here is derived from an EMBL/GenBank/DDBJ whole genome shotgun (WGS) entry which is preliminary data.</text>
</comment>
<reference evidence="10 11" key="1">
    <citation type="journal article" date="2018" name="Evol. Lett.">
        <title>Horizontal gene cluster transfer increased hallucinogenic mushroom diversity.</title>
        <authorList>
            <person name="Reynolds H.T."/>
            <person name="Vijayakumar V."/>
            <person name="Gluck-Thaler E."/>
            <person name="Korotkin H.B."/>
            <person name="Matheny P.B."/>
            <person name="Slot J.C."/>
        </authorList>
    </citation>
    <scope>NUCLEOTIDE SEQUENCE [LARGE SCALE GENOMIC DNA]</scope>
    <source>
        <strain evidence="10 11">SRW20</strain>
    </source>
</reference>
<keyword evidence="8" id="KW-0472">Membrane</keyword>
<evidence type="ECO:0000259" key="9">
    <source>
        <dbReference type="PROSITE" id="PS51405"/>
    </source>
</evidence>
<proteinExistence type="inferred from homology"/>
<keyword evidence="2" id="KW-0575">Peroxidase</keyword>
<accession>A0A409W534</accession>
<dbReference type="Proteomes" id="UP000284706">
    <property type="component" value="Unassembled WGS sequence"/>
</dbReference>
<dbReference type="InterPro" id="IPR000028">
    <property type="entry name" value="Chloroperoxidase"/>
</dbReference>